<feature type="compositionally biased region" description="Polar residues" evidence="1">
    <location>
        <begin position="236"/>
        <end position="245"/>
    </location>
</feature>
<feature type="compositionally biased region" description="Low complexity" evidence="1">
    <location>
        <begin position="314"/>
        <end position="331"/>
    </location>
</feature>
<feature type="region of interest" description="Disordered" evidence="1">
    <location>
        <begin position="1"/>
        <end position="21"/>
    </location>
</feature>
<organism evidence="2 3">
    <name type="scientific">Dimargaris cristalligena</name>
    <dbReference type="NCBI Taxonomy" id="215637"/>
    <lineage>
        <taxon>Eukaryota</taxon>
        <taxon>Fungi</taxon>
        <taxon>Fungi incertae sedis</taxon>
        <taxon>Zoopagomycota</taxon>
        <taxon>Kickxellomycotina</taxon>
        <taxon>Dimargaritomycetes</taxon>
        <taxon>Dimargaritales</taxon>
        <taxon>Dimargaritaceae</taxon>
        <taxon>Dimargaris</taxon>
    </lineage>
</organism>
<feature type="region of interest" description="Disordered" evidence="1">
    <location>
        <begin position="35"/>
        <end position="68"/>
    </location>
</feature>
<feature type="compositionally biased region" description="Polar residues" evidence="1">
    <location>
        <begin position="150"/>
        <end position="159"/>
    </location>
</feature>
<feature type="compositionally biased region" description="Polar residues" evidence="1">
    <location>
        <begin position="168"/>
        <end position="184"/>
    </location>
</feature>
<gene>
    <name evidence="2" type="ORF">BJ085DRAFT_32510</name>
</gene>
<evidence type="ECO:0000313" key="3">
    <source>
        <dbReference type="Proteomes" id="UP000268162"/>
    </source>
</evidence>
<proteinExistence type="predicted"/>
<dbReference type="EMBL" id="ML003699">
    <property type="protein sequence ID" value="RKP33612.1"/>
    <property type="molecule type" value="Genomic_DNA"/>
</dbReference>
<dbReference type="AlphaFoldDB" id="A0A4P9ZLX6"/>
<accession>A0A4P9ZLX6</accession>
<dbReference type="Proteomes" id="UP000268162">
    <property type="component" value="Unassembled WGS sequence"/>
</dbReference>
<feature type="region of interest" description="Disordered" evidence="1">
    <location>
        <begin position="303"/>
        <end position="338"/>
    </location>
</feature>
<feature type="compositionally biased region" description="Polar residues" evidence="1">
    <location>
        <begin position="304"/>
        <end position="313"/>
    </location>
</feature>
<evidence type="ECO:0000256" key="1">
    <source>
        <dbReference type="SAM" id="MobiDB-lite"/>
    </source>
</evidence>
<reference evidence="3" key="1">
    <citation type="journal article" date="2018" name="Nat. Microbiol.">
        <title>Leveraging single-cell genomics to expand the fungal tree of life.</title>
        <authorList>
            <person name="Ahrendt S.R."/>
            <person name="Quandt C.A."/>
            <person name="Ciobanu D."/>
            <person name="Clum A."/>
            <person name="Salamov A."/>
            <person name="Andreopoulos B."/>
            <person name="Cheng J.F."/>
            <person name="Woyke T."/>
            <person name="Pelin A."/>
            <person name="Henrissat B."/>
            <person name="Reynolds N.K."/>
            <person name="Benny G.L."/>
            <person name="Smith M.E."/>
            <person name="James T.Y."/>
            <person name="Grigoriev I.V."/>
        </authorList>
    </citation>
    <scope>NUCLEOTIDE SEQUENCE [LARGE SCALE GENOMIC DNA]</scope>
    <source>
        <strain evidence="3">RSA 468</strain>
    </source>
</reference>
<sequence length="355" mass="38870">MRQPLYDYTSGSNQPLDQSVNQGIPLVSQPFESMHNVQQRHGSDSNDVQQFSSVDSRETYPFDSESEASPTFIMSERRIWELTEAESPEKANSLGNQYPNLIDSAPGIDLTTRHLVNNEVAGNDEPLMAPPLNAYSDEQLEALELVPESGNHNPIHNESSGGGPDNLDINNNRNSSDGSINLNTVDKEDSSEVYDTPNSLDSGNSRNGSQTHSSEPSLTSDSNEESLLHMTAINNFEDTQIPQVASSSSSSGMSVRTIEPTNQHEDTHANPAEDITEYNYTPKRRPLTTSRWGYGLPGVLSRWRQPTPSSGSDTASATTLNATSATTTTTTQPQDLSWWGTINGARNLLPFNRPQ</sequence>
<protein>
    <submittedName>
        <fullName evidence="2">Uncharacterized protein</fullName>
    </submittedName>
</protein>
<feature type="region of interest" description="Disordered" evidence="1">
    <location>
        <begin position="149"/>
        <end position="223"/>
    </location>
</feature>
<feature type="region of interest" description="Disordered" evidence="1">
    <location>
        <begin position="236"/>
        <end position="282"/>
    </location>
</feature>
<evidence type="ECO:0000313" key="2">
    <source>
        <dbReference type="EMBL" id="RKP33612.1"/>
    </source>
</evidence>
<feature type="compositionally biased region" description="Polar residues" evidence="1">
    <location>
        <begin position="196"/>
        <end position="221"/>
    </location>
</feature>
<keyword evidence="3" id="KW-1185">Reference proteome</keyword>
<feature type="compositionally biased region" description="Polar residues" evidence="1">
    <location>
        <begin position="35"/>
        <end position="54"/>
    </location>
</feature>
<name>A0A4P9ZLX6_9FUNG</name>
<feature type="compositionally biased region" description="Polar residues" evidence="1">
    <location>
        <begin position="9"/>
        <end position="21"/>
    </location>
</feature>